<dbReference type="InterPro" id="IPR013658">
    <property type="entry name" value="SGL"/>
</dbReference>
<dbReference type="InterPro" id="IPR052988">
    <property type="entry name" value="Oryzine_lactonohydrolase"/>
</dbReference>
<dbReference type="EMBL" id="MLKD01000001">
    <property type="protein sequence ID" value="OQE31358.1"/>
    <property type="molecule type" value="Genomic_DNA"/>
</dbReference>
<protein>
    <recommendedName>
        <fullName evidence="1">SMP-30/Gluconolactonase/LRE-like region domain-containing protein</fullName>
    </recommendedName>
</protein>
<dbReference type="Pfam" id="PF08450">
    <property type="entry name" value="SGL"/>
    <property type="match status" value="1"/>
</dbReference>
<name>A0A1V6TYE9_9EURO</name>
<keyword evidence="3" id="KW-1185">Reference proteome</keyword>
<dbReference type="AlphaFoldDB" id="A0A1V6TYE9"/>
<dbReference type="OrthoDB" id="423498at2759"/>
<sequence>MVQVPDPDGSLVDISSGFVAYDDHFCKIRGESPSLEILLENNSYDFAHEAGVFIESTNELFITSARLTDQSGAQRVQISKIILGECESRKPAKQEEIESESILMGNGGVNYGDGILFCAQGTLEKPSGLYEMKSHPPYNVRPVITNLYGRQFNSVNDVVIHSDGSIWFTDPTYGYEQGYRPRPQLPSQVYRYNPTNRSIRAVADGFGHPNGICFSPDEKTVYVTDTDRHHGSGVNDDSKASTIYAFDLVMRHNEPSLSDRRLFAFADNHIPDGIKCDMEGNVYSGCGDGVNVWSPGGTLIGKIVVDGGAANFCFGKEGEIFILNESRIWRAQLGRHVRGALLRI</sequence>
<dbReference type="SUPFAM" id="SSF63829">
    <property type="entry name" value="Calcium-dependent phosphotriesterase"/>
    <property type="match status" value="1"/>
</dbReference>
<dbReference type="Gene3D" id="2.120.10.30">
    <property type="entry name" value="TolB, C-terminal domain"/>
    <property type="match status" value="1"/>
</dbReference>
<evidence type="ECO:0000259" key="1">
    <source>
        <dbReference type="Pfam" id="PF08450"/>
    </source>
</evidence>
<gene>
    <name evidence="2" type="ORF">PENSTE_c001G06891</name>
</gene>
<comment type="caution">
    <text evidence="2">The sequence shown here is derived from an EMBL/GenBank/DDBJ whole genome shotgun (WGS) entry which is preliminary data.</text>
</comment>
<evidence type="ECO:0000313" key="2">
    <source>
        <dbReference type="EMBL" id="OQE31358.1"/>
    </source>
</evidence>
<feature type="domain" description="SMP-30/Gluconolactonase/LRE-like region" evidence="1">
    <location>
        <begin position="139"/>
        <end position="317"/>
    </location>
</feature>
<proteinExistence type="predicted"/>
<reference evidence="3" key="1">
    <citation type="journal article" date="2017" name="Nat. Microbiol.">
        <title>Global analysis of biosynthetic gene clusters reveals vast potential of secondary metabolite production in Penicillium species.</title>
        <authorList>
            <person name="Nielsen J.C."/>
            <person name="Grijseels S."/>
            <person name="Prigent S."/>
            <person name="Ji B."/>
            <person name="Dainat J."/>
            <person name="Nielsen K.F."/>
            <person name="Frisvad J.C."/>
            <person name="Workman M."/>
            <person name="Nielsen J."/>
        </authorList>
    </citation>
    <scope>NUCLEOTIDE SEQUENCE [LARGE SCALE GENOMIC DNA]</scope>
    <source>
        <strain evidence="3">IBT 24891</strain>
    </source>
</reference>
<evidence type="ECO:0000313" key="3">
    <source>
        <dbReference type="Proteomes" id="UP000191285"/>
    </source>
</evidence>
<organism evidence="2 3">
    <name type="scientific">Penicillium steckii</name>
    <dbReference type="NCBI Taxonomy" id="303698"/>
    <lineage>
        <taxon>Eukaryota</taxon>
        <taxon>Fungi</taxon>
        <taxon>Dikarya</taxon>
        <taxon>Ascomycota</taxon>
        <taxon>Pezizomycotina</taxon>
        <taxon>Eurotiomycetes</taxon>
        <taxon>Eurotiomycetidae</taxon>
        <taxon>Eurotiales</taxon>
        <taxon>Aspergillaceae</taxon>
        <taxon>Penicillium</taxon>
    </lineage>
</organism>
<dbReference type="STRING" id="303698.A0A1V6TYE9"/>
<dbReference type="Proteomes" id="UP000191285">
    <property type="component" value="Unassembled WGS sequence"/>
</dbReference>
<dbReference type="InterPro" id="IPR011042">
    <property type="entry name" value="6-blade_b-propeller_TolB-like"/>
</dbReference>
<accession>A0A1V6TYE9</accession>
<dbReference type="PANTHER" id="PTHR47064:SF2">
    <property type="entry name" value="SMP-30_GLUCONOLACTONASE_LRE-LIKE REGION DOMAIN-CONTAINING PROTEIN-RELATED"/>
    <property type="match status" value="1"/>
</dbReference>
<dbReference type="PANTHER" id="PTHR47064">
    <property type="entry name" value="PUTATIVE (AFU_ORTHOLOGUE AFUA_1G08990)-RELATED"/>
    <property type="match status" value="1"/>
</dbReference>